<sequence length="45" mass="5003">MVFFPRSQLLLIIIAAFPPQEPFEELGSKFSSALFCALKKFLLGG</sequence>
<evidence type="ECO:0000313" key="1">
    <source>
        <dbReference type="EMBL" id="JAH70509.1"/>
    </source>
</evidence>
<accession>A0A0E9UXA3</accession>
<proteinExistence type="predicted"/>
<protein>
    <submittedName>
        <fullName evidence="1">Uncharacterized protein</fullName>
    </submittedName>
</protein>
<dbReference type="EMBL" id="GBXM01038068">
    <property type="protein sequence ID" value="JAH70509.1"/>
    <property type="molecule type" value="Transcribed_RNA"/>
</dbReference>
<name>A0A0E9UXA3_ANGAN</name>
<dbReference type="AlphaFoldDB" id="A0A0E9UXA3"/>
<reference evidence="1" key="2">
    <citation type="journal article" date="2015" name="Fish Shellfish Immunol.">
        <title>Early steps in the European eel (Anguilla anguilla)-Vibrio vulnificus interaction in the gills: Role of the RtxA13 toxin.</title>
        <authorList>
            <person name="Callol A."/>
            <person name="Pajuelo D."/>
            <person name="Ebbesson L."/>
            <person name="Teles M."/>
            <person name="MacKenzie S."/>
            <person name="Amaro C."/>
        </authorList>
    </citation>
    <scope>NUCLEOTIDE SEQUENCE</scope>
</reference>
<reference evidence="1" key="1">
    <citation type="submission" date="2014-11" db="EMBL/GenBank/DDBJ databases">
        <authorList>
            <person name="Amaro Gonzalez C."/>
        </authorList>
    </citation>
    <scope>NUCLEOTIDE SEQUENCE</scope>
</reference>
<organism evidence="1">
    <name type="scientific">Anguilla anguilla</name>
    <name type="common">European freshwater eel</name>
    <name type="synonym">Muraena anguilla</name>
    <dbReference type="NCBI Taxonomy" id="7936"/>
    <lineage>
        <taxon>Eukaryota</taxon>
        <taxon>Metazoa</taxon>
        <taxon>Chordata</taxon>
        <taxon>Craniata</taxon>
        <taxon>Vertebrata</taxon>
        <taxon>Euteleostomi</taxon>
        <taxon>Actinopterygii</taxon>
        <taxon>Neopterygii</taxon>
        <taxon>Teleostei</taxon>
        <taxon>Anguilliformes</taxon>
        <taxon>Anguillidae</taxon>
        <taxon>Anguilla</taxon>
    </lineage>
</organism>